<dbReference type="GO" id="GO:0010349">
    <property type="term" value="F:L-galactose dehydrogenase activity"/>
    <property type="evidence" value="ECO:0007669"/>
    <property type="project" value="InterPro"/>
</dbReference>
<evidence type="ECO:0000313" key="3">
    <source>
        <dbReference type="RefSeq" id="XP_026730321.1"/>
    </source>
</evidence>
<evidence type="ECO:0000259" key="1">
    <source>
        <dbReference type="Pfam" id="PF00248"/>
    </source>
</evidence>
<dbReference type="CDD" id="cd19163">
    <property type="entry name" value="AKR_galDH"/>
    <property type="match status" value="1"/>
</dbReference>
<accession>A0A7E5VQ80</accession>
<dbReference type="PANTHER" id="PTHR42686">
    <property type="entry name" value="GH17980P-RELATED"/>
    <property type="match status" value="1"/>
</dbReference>
<dbReference type="GeneID" id="113495667"/>
<dbReference type="InterPro" id="IPR044479">
    <property type="entry name" value="LGALDH-like"/>
</dbReference>
<protein>
    <submittedName>
        <fullName evidence="3">L-galactose dehydrogenase-like</fullName>
    </submittedName>
</protein>
<proteinExistence type="predicted"/>
<dbReference type="InterPro" id="IPR020471">
    <property type="entry name" value="AKR"/>
</dbReference>
<keyword evidence="2" id="KW-1185">Reference proteome</keyword>
<dbReference type="AlphaFoldDB" id="A0A7E5VQ80"/>
<dbReference type="InParanoid" id="A0A7E5VQ80"/>
<dbReference type="OrthoDB" id="48988at2759"/>
<gene>
    <name evidence="3" type="primary">LOC113495667</name>
</gene>
<sequence>MRYNEFGTTGIKTSHISLGGAAFSNIYGAFDEERGLNLIREAFKCGVNYIETGPWYGQGSSERTVGKALIGVPRESYFIGSKVGRYELVTERMFDFSAEKTAAGVDSTLARLGLDYVDIIQVHDFTFAPDLSVVLKETLPTLQKAVDDGKARYIGLADYDIDLIAEVVEESEVKISSVLSYAKSTLIDNRLQNYTKYFKSKGVGVANAAATGMGLLCNHGPQSWHPASDDIKAKCKKASDYCKEQNVELARLATWFTLNQPGIDTNICGFFNVDQLKDTVELLDNGLTEHEQRVLDDVQLRFFDNVTLHWDNVELPKYKNELNEAKDK</sequence>
<name>A0A7E5VQ80_TRINI</name>
<feature type="domain" description="NADP-dependent oxidoreductase" evidence="1">
    <location>
        <begin position="16"/>
        <end position="296"/>
    </location>
</feature>
<dbReference type="FunCoup" id="A0A7E5VQ80">
    <property type="interactions" value="75"/>
</dbReference>
<dbReference type="SUPFAM" id="SSF51430">
    <property type="entry name" value="NAD(P)-linked oxidoreductase"/>
    <property type="match status" value="1"/>
</dbReference>
<dbReference type="GO" id="GO:0005829">
    <property type="term" value="C:cytosol"/>
    <property type="evidence" value="ECO:0007669"/>
    <property type="project" value="TreeGrafter"/>
</dbReference>
<dbReference type="InterPro" id="IPR023210">
    <property type="entry name" value="NADP_OxRdtase_dom"/>
</dbReference>
<reference evidence="3" key="1">
    <citation type="submission" date="2025-08" db="UniProtKB">
        <authorList>
            <consortium name="RefSeq"/>
        </authorList>
    </citation>
    <scope>IDENTIFICATION</scope>
</reference>
<dbReference type="RefSeq" id="XP_026730321.1">
    <property type="nucleotide sequence ID" value="XM_026874520.1"/>
</dbReference>
<dbReference type="InterPro" id="IPR036812">
    <property type="entry name" value="NAD(P)_OxRdtase_dom_sf"/>
</dbReference>
<dbReference type="Proteomes" id="UP000322000">
    <property type="component" value="Chromosome 7"/>
</dbReference>
<dbReference type="PANTHER" id="PTHR42686:SF1">
    <property type="entry name" value="GH17980P-RELATED"/>
    <property type="match status" value="1"/>
</dbReference>
<evidence type="ECO:0000313" key="2">
    <source>
        <dbReference type="Proteomes" id="UP000322000"/>
    </source>
</evidence>
<dbReference type="KEGG" id="tnl:113495667"/>
<dbReference type="Gene3D" id="3.20.20.100">
    <property type="entry name" value="NADP-dependent oxidoreductase domain"/>
    <property type="match status" value="1"/>
</dbReference>
<organism evidence="2 3">
    <name type="scientific">Trichoplusia ni</name>
    <name type="common">Cabbage looper</name>
    <dbReference type="NCBI Taxonomy" id="7111"/>
    <lineage>
        <taxon>Eukaryota</taxon>
        <taxon>Metazoa</taxon>
        <taxon>Ecdysozoa</taxon>
        <taxon>Arthropoda</taxon>
        <taxon>Hexapoda</taxon>
        <taxon>Insecta</taxon>
        <taxon>Pterygota</taxon>
        <taxon>Neoptera</taxon>
        <taxon>Endopterygota</taxon>
        <taxon>Lepidoptera</taxon>
        <taxon>Glossata</taxon>
        <taxon>Ditrysia</taxon>
        <taxon>Noctuoidea</taxon>
        <taxon>Noctuidae</taxon>
        <taxon>Plusiinae</taxon>
        <taxon>Trichoplusia</taxon>
    </lineage>
</organism>
<dbReference type="Pfam" id="PF00248">
    <property type="entry name" value="Aldo_ket_red"/>
    <property type="match status" value="1"/>
</dbReference>